<dbReference type="GO" id="GO:0032259">
    <property type="term" value="P:methylation"/>
    <property type="evidence" value="ECO:0007669"/>
    <property type="project" value="UniProtKB-KW"/>
</dbReference>
<comment type="caution">
    <text evidence="7">The sequence shown here is derived from an EMBL/GenBank/DDBJ whole genome shotgun (WGS) entry which is preliminary data.</text>
</comment>
<dbReference type="InterPro" id="IPR035996">
    <property type="entry name" value="4pyrrol_Methylase_sf"/>
</dbReference>
<dbReference type="NCBIfam" id="TIGR02469">
    <property type="entry name" value="CbiT"/>
    <property type="match status" value="1"/>
</dbReference>
<dbReference type="Gene3D" id="3.40.50.150">
    <property type="entry name" value="Vaccinia Virus protein VP39"/>
    <property type="match status" value="1"/>
</dbReference>
<dbReference type="PANTHER" id="PTHR43182:SF1">
    <property type="entry name" value="COBALT-PRECORRIN-7 C(5)-METHYLTRANSFERASE"/>
    <property type="match status" value="1"/>
</dbReference>
<dbReference type="SUPFAM" id="SSF53790">
    <property type="entry name" value="Tetrapyrrole methylase"/>
    <property type="match status" value="1"/>
</dbReference>
<proteinExistence type="predicted"/>
<dbReference type="NCBIfam" id="TIGR02467">
    <property type="entry name" value="CbiE"/>
    <property type="match status" value="1"/>
</dbReference>
<evidence type="ECO:0000259" key="6">
    <source>
        <dbReference type="Pfam" id="PF00590"/>
    </source>
</evidence>
<sequence length="399" mass="41603">MSEARWLTIIGLGEDGPEGLPPASLEALRAAEVIMGSERHLALLGDRGAERITWPIPFEDGLPVLEGLRGRRVAVLASGDPFWFGAGSVVARRFAAGEWRALPGASVFSLAAARLGWPLERVACLGLHAAPFARLRQHLASGQRVIATVRDGAAVGELAAYLDGLGFGEARVHVLEALGGPRERCREVTAGAYALEGVAHPVAVALEVAGSGASLSAASGQSDGVFESDGQITKRPIRAMTLAALAPRPGERLWDIGSGSGSVAIEWLMAHGSTQAVAIEMSAGRAARIRKNAEALGQDRLVVVEGQAPESLSGLEVPDAVFIGGGLDRGLLDWICGSLAPGTRVVANAVTLETTALLTKAQAEFGGTLTKIELAEAAPVGRFRGWKTAYPVVQWSAVR</sequence>
<organism evidence="7">
    <name type="scientific">Boseongicola sp. SB0664_bin_43</name>
    <dbReference type="NCBI Taxonomy" id="2604844"/>
    <lineage>
        <taxon>Bacteria</taxon>
        <taxon>Pseudomonadati</taxon>
        <taxon>Pseudomonadota</taxon>
        <taxon>Alphaproteobacteria</taxon>
        <taxon>Rhodobacterales</taxon>
        <taxon>Paracoccaceae</taxon>
        <taxon>Boseongicola</taxon>
    </lineage>
</organism>
<gene>
    <name evidence="7" type="primary">cbiE</name>
    <name evidence="7" type="ORF">F4Y60_12120</name>
</gene>
<feature type="domain" description="Tetrapyrrole methylase" evidence="6">
    <location>
        <begin position="7"/>
        <end position="191"/>
    </location>
</feature>
<dbReference type="CDD" id="cd11644">
    <property type="entry name" value="Precorrin-6Y-MT"/>
    <property type="match status" value="1"/>
</dbReference>
<dbReference type="AlphaFoldDB" id="A0A6B0Y274"/>
<protein>
    <submittedName>
        <fullName evidence="7">Precorrin-6y C5,15-methyltransferase (Decarboxylating) subunit CbiE</fullName>
    </submittedName>
</protein>
<comment type="pathway">
    <text evidence="1">Cofactor biosynthesis; adenosylcobalamin biosynthesis.</text>
</comment>
<dbReference type="InterPro" id="IPR000878">
    <property type="entry name" value="4pyrrol_Mease"/>
</dbReference>
<dbReference type="InterPro" id="IPR014777">
    <property type="entry name" value="4pyrrole_Mease_sub1"/>
</dbReference>
<dbReference type="EMBL" id="VXRY01000496">
    <property type="protein sequence ID" value="MXY34808.1"/>
    <property type="molecule type" value="Genomic_DNA"/>
</dbReference>
<evidence type="ECO:0000256" key="4">
    <source>
        <dbReference type="ARBA" id="ARBA00022679"/>
    </source>
</evidence>
<name>A0A6B0Y274_9RHOB</name>
<dbReference type="Gene3D" id="3.40.1010.10">
    <property type="entry name" value="Cobalt-precorrin-4 Transmethylase, Domain 1"/>
    <property type="match status" value="1"/>
</dbReference>
<keyword evidence="2" id="KW-0169">Cobalamin biosynthesis</keyword>
<dbReference type="CDD" id="cd02440">
    <property type="entry name" value="AdoMet_MTases"/>
    <property type="match status" value="1"/>
</dbReference>
<evidence type="ECO:0000256" key="1">
    <source>
        <dbReference type="ARBA" id="ARBA00004953"/>
    </source>
</evidence>
<reference evidence="7" key="1">
    <citation type="submission" date="2019-09" db="EMBL/GenBank/DDBJ databases">
        <title>Characterisation of the sponge microbiome using genome-centric metagenomics.</title>
        <authorList>
            <person name="Engelberts J.P."/>
            <person name="Robbins S.J."/>
            <person name="De Goeij J.M."/>
            <person name="Aranda M."/>
            <person name="Bell S.C."/>
            <person name="Webster N.S."/>
        </authorList>
    </citation>
    <scope>NUCLEOTIDE SEQUENCE</scope>
    <source>
        <strain evidence="7">SB0664_bin_43</strain>
    </source>
</reference>
<dbReference type="InterPro" id="IPR029063">
    <property type="entry name" value="SAM-dependent_MTases_sf"/>
</dbReference>
<dbReference type="PANTHER" id="PTHR43182">
    <property type="entry name" value="COBALT-PRECORRIN-6B C(15)-METHYLTRANSFERASE (DECARBOXYLATING)"/>
    <property type="match status" value="1"/>
</dbReference>
<dbReference type="InterPro" id="IPR006365">
    <property type="entry name" value="Cbl_synth_CobL"/>
</dbReference>
<evidence type="ECO:0000313" key="7">
    <source>
        <dbReference type="EMBL" id="MXY34808.1"/>
    </source>
</evidence>
<dbReference type="InterPro" id="IPR012818">
    <property type="entry name" value="CbiE"/>
</dbReference>
<evidence type="ECO:0000256" key="3">
    <source>
        <dbReference type="ARBA" id="ARBA00022603"/>
    </source>
</evidence>
<dbReference type="Pfam" id="PF00590">
    <property type="entry name" value="TP_methylase"/>
    <property type="match status" value="1"/>
</dbReference>
<dbReference type="UniPathway" id="UPA00148"/>
<dbReference type="InterPro" id="IPR014008">
    <property type="entry name" value="Cbl_synth_MTase_CbiT"/>
</dbReference>
<evidence type="ECO:0000256" key="2">
    <source>
        <dbReference type="ARBA" id="ARBA00022573"/>
    </source>
</evidence>
<dbReference type="InterPro" id="IPR050714">
    <property type="entry name" value="Cobalamin_biosynth_MTase"/>
</dbReference>
<dbReference type="GO" id="GO:0008276">
    <property type="term" value="F:protein methyltransferase activity"/>
    <property type="evidence" value="ECO:0007669"/>
    <property type="project" value="InterPro"/>
</dbReference>
<evidence type="ECO:0000256" key="5">
    <source>
        <dbReference type="ARBA" id="ARBA00022691"/>
    </source>
</evidence>
<accession>A0A6B0Y274</accession>
<dbReference type="PIRSF" id="PIRSF036428">
    <property type="entry name" value="CobL"/>
    <property type="match status" value="1"/>
</dbReference>
<dbReference type="SUPFAM" id="SSF53335">
    <property type="entry name" value="S-adenosyl-L-methionine-dependent methyltransferases"/>
    <property type="match status" value="1"/>
</dbReference>
<keyword evidence="4 7" id="KW-0808">Transferase</keyword>
<keyword evidence="5" id="KW-0949">S-adenosyl-L-methionine</keyword>
<dbReference type="GO" id="GO:0009236">
    <property type="term" value="P:cobalamin biosynthetic process"/>
    <property type="evidence" value="ECO:0007669"/>
    <property type="project" value="UniProtKB-UniPathway"/>
</dbReference>
<keyword evidence="3 7" id="KW-0489">Methyltransferase</keyword>